<reference evidence="6" key="1">
    <citation type="journal article" date="2014" name="Int. J. Syst. Evol. Microbiol.">
        <title>Complete genome sequence of Corynebacterium casei LMG S-19264T (=DSM 44701T), isolated from a smear-ripened cheese.</title>
        <authorList>
            <consortium name="US DOE Joint Genome Institute (JGI-PGF)"/>
            <person name="Walter F."/>
            <person name="Albersmeier A."/>
            <person name="Kalinowski J."/>
            <person name="Ruckert C."/>
        </authorList>
    </citation>
    <scope>NUCLEOTIDE SEQUENCE</scope>
    <source>
        <strain evidence="6">CGMCC 1.12751</strain>
    </source>
</reference>
<name>A0A917GRG6_9FLAO</name>
<gene>
    <name evidence="6" type="ORF">GCM10010976_26550</name>
</gene>
<dbReference type="Pfam" id="PF00691">
    <property type="entry name" value="OmpA"/>
    <property type="match status" value="1"/>
</dbReference>
<proteinExistence type="predicted"/>
<evidence type="ECO:0000256" key="2">
    <source>
        <dbReference type="ARBA" id="ARBA00023136"/>
    </source>
</evidence>
<evidence type="ECO:0000313" key="7">
    <source>
        <dbReference type="Proteomes" id="UP000625976"/>
    </source>
</evidence>
<comment type="caution">
    <text evidence="6">The sequence shown here is derived from an EMBL/GenBank/DDBJ whole genome shotgun (WGS) entry which is preliminary data.</text>
</comment>
<dbReference type="PANTHER" id="PTHR30329:SF21">
    <property type="entry name" value="LIPOPROTEIN YIAD-RELATED"/>
    <property type="match status" value="1"/>
</dbReference>
<dbReference type="Gene3D" id="3.30.1330.60">
    <property type="entry name" value="OmpA-like domain"/>
    <property type="match status" value="1"/>
</dbReference>
<dbReference type="SUPFAM" id="SSF82171">
    <property type="entry name" value="DPP6 N-terminal domain-like"/>
    <property type="match status" value="1"/>
</dbReference>
<dbReference type="InterPro" id="IPR011659">
    <property type="entry name" value="WD40"/>
</dbReference>
<dbReference type="InterPro" id="IPR036737">
    <property type="entry name" value="OmpA-like_sf"/>
</dbReference>
<dbReference type="CDD" id="cd07185">
    <property type="entry name" value="OmpA_C-like"/>
    <property type="match status" value="1"/>
</dbReference>
<accession>A0A917GRG6</accession>
<evidence type="ECO:0000256" key="3">
    <source>
        <dbReference type="ARBA" id="ARBA00023237"/>
    </source>
</evidence>
<dbReference type="GO" id="GO:0009279">
    <property type="term" value="C:cell outer membrane"/>
    <property type="evidence" value="ECO:0007669"/>
    <property type="project" value="UniProtKB-SubCell"/>
</dbReference>
<evidence type="ECO:0000259" key="5">
    <source>
        <dbReference type="PROSITE" id="PS51123"/>
    </source>
</evidence>
<dbReference type="Proteomes" id="UP000625976">
    <property type="component" value="Unassembled WGS sequence"/>
</dbReference>
<evidence type="ECO:0000256" key="1">
    <source>
        <dbReference type="ARBA" id="ARBA00004442"/>
    </source>
</evidence>
<keyword evidence="7" id="KW-1185">Reference proteome</keyword>
<dbReference type="InterPro" id="IPR006665">
    <property type="entry name" value="OmpA-like"/>
</dbReference>
<dbReference type="SUPFAM" id="SSF103088">
    <property type="entry name" value="OmpA-like"/>
    <property type="match status" value="1"/>
</dbReference>
<sequence>MDRSYVQAAAIYEEIDIPDSLLVNLADAYYFNSNMAKAAENYSKAIASKADTSNEVYFKYAQALYGIDNVTKADSMMSVYKDRNIQTPSFINKVNLANPFIYNLKPITEGSQSGDFGITYFGDQLAFSSSRNADGSVYNWNEKPYLDLYTATFNENGTLEDIVPFNDELNSKTHESSAILTKDGKTMYFSRTGDKRVKIGDQKIATVRLFKAQLIENEWSEIEELPFSSEFYSIQHAALNNDNSKLYFSSDMPGGKGSFDIYYVDIAGDVYGNPINLGPSINTSKLEQFPYISESGDLYFSSNGLQGLGGLDIFVCELNNFQWSTPLNLGNVINSNLDDFSFIVNIEDNTGFTSSNRDGKDQLYYFTRDKNDRKLIVEGFVRDKNTKDILPETMVTLLDENNKAIDSFQVGEDGRYSFRVKPYSKFKIEGYRPFYIPSSVDFETDDSGKIELNIELEIESYDDAEELIVEKEDGYIYIELENIYFDLNKWDIKPNAGKTLDILVNLMEKYPRMEVQLGAHTDNRSSYDYNMILSDNRAKSAMNYILSKGIPANRLTSKGYGESQLLVDCGENCTEEEHSINRRCEFIIKK</sequence>
<comment type="subcellular location">
    <subcellularLocation>
        <location evidence="1">Cell outer membrane</location>
    </subcellularLocation>
</comment>
<reference evidence="6" key="2">
    <citation type="submission" date="2020-09" db="EMBL/GenBank/DDBJ databases">
        <authorList>
            <person name="Sun Q."/>
            <person name="Zhou Y."/>
        </authorList>
    </citation>
    <scope>NUCLEOTIDE SEQUENCE</scope>
    <source>
        <strain evidence="6">CGMCC 1.12751</strain>
    </source>
</reference>
<keyword evidence="3" id="KW-0998">Cell outer membrane</keyword>
<organism evidence="6 7">
    <name type="scientific">Bizionia arctica</name>
    <dbReference type="NCBI Taxonomy" id="1495645"/>
    <lineage>
        <taxon>Bacteria</taxon>
        <taxon>Pseudomonadati</taxon>
        <taxon>Bacteroidota</taxon>
        <taxon>Flavobacteriia</taxon>
        <taxon>Flavobacteriales</taxon>
        <taxon>Flavobacteriaceae</taxon>
        <taxon>Bizionia</taxon>
    </lineage>
</organism>
<dbReference type="SUPFAM" id="SSF49478">
    <property type="entry name" value="Cna protein B-type domain"/>
    <property type="match status" value="1"/>
</dbReference>
<dbReference type="SUPFAM" id="SSF48452">
    <property type="entry name" value="TPR-like"/>
    <property type="match status" value="1"/>
</dbReference>
<dbReference type="AlphaFoldDB" id="A0A917GRG6"/>
<keyword evidence="2 4" id="KW-0472">Membrane</keyword>
<dbReference type="PANTHER" id="PTHR30329">
    <property type="entry name" value="STATOR ELEMENT OF FLAGELLAR MOTOR COMPLEX"/>
    <property type="match status" value="1"/>
</dbReference>
<feature type="domain" description="OmpA-like" evidence="5">
    <location>
        <begin position="472"/>
        <end position="590"/>
    </location>
</feature>
<dbReference type="Pfam" id="PF07676">
    <property type="entry name" value="PD40"/>
    <property type="match status" value="1"/>
</dbReference>
<evidence type="ECO:0000313" key="6">
    <source>
        <dbReference type="EMBL" id="GGG54255.1"/>
    </source>
</evidence>
<dbReference type="PRINTS" id="PR01021">
    <property type="entry name" value="OMPADOMAIN"/>
</dbReference>
<dbReference type="InterPro" id="IPR050330">
    <property type="entry name" value="Bact_OuterMem_StrucFunc"/>
</dbReference>
<dbReference type="Gene3D" id="2.60.40.1120">
    <property type="entry name" value="Carboxypeptidase-like, regulatory domain"/>
    <property type="match status" value="1"/>
</dbReference>
<dbReference type="InterPro" id="IPR011990">
    <property type="entry name" value="TPR-like_helical_dom_sf"/>
</dbReference>
<dbReference type="PROSITE" id="PS51123">
    <property type="entry name" value="OMPA_2"/>
    <property type="match status" value="1"/>
</dbReference>
<evidence type="ECO:0000256" key="4">
    <source>
        <dbReference type="PROSITE-ProRule" id="PRU00473"/>
    </source>
</evidence>
<protein>
    <submittedName>
        <fullName evidence="6">Cell envelope biogenesis protein OmpA</fullName>
    </submittedName>
</protein>
<dbReference type="EMBL" id="BMFQ01000003">
    <property type="protein sequence ID" value="GGG54255.1"/>
    <property type="molecule type" value="Genomic_DNA"/>
</dbReference>
<dbReference type="InterPro" id="IPR006664">
    <property type="entry name" value="OMP_bac"/>
</dbReference>